<evidence type="ECO:0000256" key="1">
    <source>
        <dbReference type="SAM" id="SignalP"/>
    </source>
</evidence>
<name>C0EZ05_9FIRM</name>
<accession>C0EZ05</accession>
<dbReference type="SUPFAM" id="SSF49373">
    <property type="entry name" value="Invasin/intimin cell-adhesion fragments"/>
    <property type="match status" value="1"/>
</dbReference>
<reference evidence="3 4" key="1">
    <citation type="submission" date="2009-01" db="EMBL/GenBank/DDBJ databases">
        <authorList>
            <person name="Fulton L."/>
            <person name="Clifton S."/>
            <person name="Fulton B."/>
            <person name="Xu J."/>
            <person name="Minx P."/>
            <person name="Pepin K.H."/>
            <person name="Johnson M."/>
            <person name="Bhonagiri V."/>
            <person name="Nash W.E."/>
            <person name="Mardis E.R."/>
            <person name="Wilson R.K."/>
        </authorList>
    </citation>
    <scope>NUCLEOTIDE SEQUENCE [LARGE SCALE GENOMIC DNA]</scope>
    <source>
        <strain evidence="3 4">DSM 3353</strain>
    </source>
</reference>
<dbReference type="eggNOG" id="ENOG50339ZJ">
    <property type="taxonomic scope" value="Bacteria"/>
</dbReference>
<dbReference type="Gene3D" id="2.60.40.1080">
    <property type="match status" value="1"/>
</dbReference>
<dbReference type="Pfam" id="PF02368">
    <property type="entry name" value="Big_2"/>
    <property type="match status" value="1"/>
</dbReference>
<proteinExistence type="predicted"/>
<evidence type="ECO:0000313" key="3">
    <source>
        <dbReference type="EMBL" id="EEG35508.1"/>
    </source>
</evidence>
<evidence type="ECO:0000313" key="4">
    <source>
        <dbReference type="Proteomes" id="UP000003174"/>
    </source>
</evidence>
<dbReference type="GeneID" id="75049451"/>
<comment type="caution">
    <text evidence="3">The sequence shown here is derived from an EMBL/GenBank/DDBJ whole genome shotgun (WGS) entry which is preliminary data.</text>
</comment>
<dbReference type="Proteomes" id="UP000003174">
    <property type="component" value="Unassembled WGS sequence"/>
</dbReference>
<keyword evidence="1" id="KW-0732">Signal</keyword>
<feature type="domain" description="BIG2" evidence="2">
    <location>
        <begin position="38"/>
        <end position="110"/>
    </location>
</feature>
<organism evidence="3 4">
    <name type="scientific">Anaerobutyricum hallii DSM 3353</name>
    <dbReference type="NCBI Taxonomy" id="411469"/>
    <lineage>
        <taxon>Bacteria</taxon>
        <taxon>Bacillati</taxon>
        <taxon>Bacillota</taxon>
        <taxon>Clostridia</taxon>
        <taxon>Lachnospirales</taxon>
        <taxon>Lachnospiraceae</taxon>
        <taxon>Anaerobutyricum</taxon>
    </lineage>
</organism>
<dbReference type="AlphaFoldDB" id="C0EZ05"/>
<evidence type="ECO:0000259" key="2">
    <source>
        <dbReference type="SMART" id="SM00635"/>
    </source>
</evidence>
<dbReference type="InterPro" id="IPR008964">
    <property type="entry name" value="Invasin/intimin_cell_adhesion"/>
</dbReference>
<gene>
    <name evidence="3" type="ORF">EUBHAL_02660</name>
</gene>
<dbReference type="InterPro" id="IPR003343">
    <property type="entry name" value="Big_2"/>
</dbReference>
<feature type="signal peptide" evidence="1">
    <location>
        <begin position="1"/>
        <end position="38"/>
    </location>
</feature>
<dbReference type="RefSeq" id="WP_005350008.1">
    <property type="nucleotide sequence ID" value="NZ_ACEP01000114.1"/>
</dbReference>
<dbReference type="EMBL" id="ACEP01000114">
    <property type="protein sequence ID" value="EEG35508.1"/>
    <property type="molecule type" value="Genomic_DNA"/>
</dbReference>
<protein>
    <submittedName>
        <fullName evidence="3">Bacterial group 2 Ig-like protein</fullName>
    </submittedName>
</protein>
<sequence>MRVHLTPFLKRMTNYFFSILLISSLLSISVFSPTTVHAASKVKLNKTNITLVKGKQSKLKVKGTTKKVKWCSSNKKVAKVNTNGTVKGVKPGTCYIYAKVNKKKLKCKVTVMTQKSFNAKQFYLFVRKKGKKGKNNTRILSREILYPTDELHMTYIVAYPQVGKISFMYNFYPCNQNANYKTTITMNIISGQEGTVFSKISNWNPSSTVESTGTITMNYDGKSKGFSYTKINSHFEADYEEDNYDYIGPPSSIDIPSFLSSINDTFSSCNKLMKKYGYSMKKIGFTKWKF</sequence>
<dbReference type="SMART" id="SM00635">
    <property type="entry name" value="BID_2"/>
    <property type="match status" value="1"/>
</dbReference>
<feature type="chain" id="PRO_5002896008" evidence="1">
    <location>
        <begin position="39"/>
        <end position="290"/>
    </location>
</feature>
<reference evidence="3 4" key="2">
    <citation type="submission" date="2009-02" db="EMBL/GenBank/DDBJ databases">
        <title>Draft genome sequence of Eubacterium hallii (DSM 3353).</title>
        <authorList>
            <person name="Sudarsanam P."/>
            <person name="Ley R."/>
            <person name="Guruge J."/>
            <person name="Turnbaugh P.J."/>
            <person name="Mahowald M."/>
            <person name="Liep D."/>
            <person name="Gordon J."/>
        </authorList>
    </citation>
    <scope>NUCLEOTIDE SEQUENCE [LARGE SCALE GENOMIC DNA]</scope>
    <source>
        <strain evidence="3 4">DSM 3353</strain>
    </source>
</reference>